<name>A0A5B0NHA4_PUCGR</name>
<gene>
    <name evidence="1" type="ORF">PGTUg99_021839</name>
</gene>
<sequence length="90" mass="10259">MAFHHSFHTYQKNLISKRVQQLWVETNLQDTISQTHLTPSHPHSSTSSSQPDRVLAVSFDFTSIAYHEVDAVDRDSKLEAAHTNRSNPMV</sequence>
<reference evidence="1 2" key="1">
    <citation type="submission" date="2019-05" db="EMBL/GenBank/DDBJ databases">
        <title>Emergence of the Ug99 lineage of the wheat stem rust pathogen through somatic hybridization.</title>
        <authorList>
            <person name="Li F."/>
            <person name="Upadhyaya N.M."/>
            <person name="Sperschneider J."/>
            <person name="Matny O."/>
            <person name="Nguyen-Phuc H."/>
            <person name="Mago R."/>
            <person name="Raley C."/>
            <person name="Miller M.E."/>
            <person name="Silverstein K.A.T."/>
            <person name="Henningsen E."/>
            <person name="Hirsch C.D."/>
            <person name="Visser B."/>
            <person name="Pretorius Z.A."/>
            <person name="Steffenson B.J."/>
            <person name="Schwessinger B."/>
            <person name="Dodds P.N."/>
            <person name="Figueroa M."/>
        </authorList>
    </citation>
    <scope>NUCLEOTIDE SEQUENCE [LARGE SCALE GENOMIC DNA]</scope>
    <source>
        <strain evidence="1 2">Ug99</strain>
    </source>
</reference>
<protein>
    <submittedName>
        <fullName evidence="1">Uncharacterized protein</fullName>
    </submittedName>
</protein>
<dbReference type="AlphaFoldDB" id="A0A5B0NHA4"/>
<accession>A0A5B0NHA4</accession>
<dbReference type="Proteomes" id="UP000325313">
    <property type="component" value="Unassembled WGS sequence"/>
</dbReference>
<dbReference type="EMBL" id="VDEP01000405">
    <property type="protein sequence ID" value="KAA1088705.1"/>
    <property type="molecule type" value="Genomic_DNA"/>
</dbReference>
<organism evidence="1 2">
    <name type="scientific">Puccinia graminis f. sp. tritici</name>
    <dbReference type="NCBI Taxonomy" id="56615"/>
    <lineage>
        <taxon>Eukaryota</taxon>
        <taxon>Fungi</taxon>
        <taxon>Dikarya</taxon>
        <taxon>Basidiomycota</taxon>
        <taxon>Pucciniomycotina</taxon>
        <taxon>Pucciniomycetes</taxon>
        <taxon>Pucciniales</taxon>
        <taxon>Pucciniaceae</taxon>
        <taxon>Puccinia</taxon>
    </lineage>
</organism>
<comment type="caution">
    <text evidence="1">The sequence shown here is derived from an EMBL/GenBank/DDBJ whole genome shotgun (WGS) entry which is preliminary data.</text>
</comment>
<evidence type="ECO:0000313" key="2">
    <source>
        <dbReference type="Proteomes" id="UP000325313"/>
    </source>
</evidence>
<evidence type="ECO:0000313" key="1">
    <source>
        <dbReference type="EMBL" id="KAA1088705.1"/>
    </source>
</evidence>
<proteinExistence type="predicted"/>